<dbReference type="InterPro" id="IPR010080">
    <property type="entry name" value="Thioester_reductase-like_dom"/>
</dbReference>
<dbReference type="PROSITE" id="PS00012">
    <property type="entry name" value="PHOSPHOPANTETHEINE"/>
    <property type="match status" value="1"/>
</dbReference>
<dbReference type="InterPro" id="IPR049552">
    <property type="entry name" value="PKS_DH_N"/>
</dbReference>
<dbReference type="Proteomes" id="UP000267900">
    <property type="component" value="Chromosome"/>
</dbReference>
<dbReference type="FunFam" id="3.40.366.10:FF:000002">
    <property type="entry name" value="Probable polyketide synthase 2"/>
    <property type="match status" value="1"/>
</dbReference>
<dbReference type="Pfam" id="PF22953">
    <property type="entry name" value="SpnB_Rossmann"/>
    <property type="match status" value="1"/>
</dbReference>
<evidence type="ECO:0000256" key="9">
    <source>
        <dbReference type="PROSITE-ProRule" id="PRU01363"/>
    </source>
</evidence>
<dbReference type="SMART" id="SM00826">
    <property type="entry name" value="PKS_DH"/>
    <property type="match status" value="1"/>
</dbReference>
<dbReference type="InterPro" id="IPR020806">
    <property type="entry name" value="PKS_PP-bd"/>
</dbReference>
<feature type="domain" description="Carrier" evidence="10">
    <location>
        <begin position="1674"/>
        <end position="1752"/>
    </location>
</feature>
<dbReference type="SMART" id="SM00822">
    <property type="entry name" value="PKS_KR"/>
    <property type="match status" value="1"/>
</dbReference>
<dbReference type="PROSITE" id="PS00606">
    <property type="entry name" value="KS3_1"/>
    <property type="match status" value="1"/>
</dbReference>
<keyword evidence="3" id="KW-0596">Phosphopantetheine</keyword>
<dbReference type="InterPro" id="IPR016035">
    <property type="entry name" value="Acyl_Trfase/lysoPLipase"/>
</dbReference>
<dbReference type="InterPro" id="IPR001227">
    <property type="entry name" value="Ac_transferase_dom_sf"/>
</dbReference>
<dbReference type="InterPro" id="IPR013968">
    <property type="entry name" value="PKS_KR"/>
</dbReference>
<dbReference type="InterPro" id="IPR016036">
    <property type="entry name" value="Malonyl_transacylase_ACP-bd"/>
</dbReference>
<dbReference type="InterPro" id="IPR036291">
    <property type="entry name" value="NAD(P)-bd_dom_sf"/>
</dbReference>
<dbReference type="EMBL" id="CP034587">
    <property type="protein sequence ID" value="AZQ72783.1"/>
    <property type="molecule type" value="Genomic_DNA"/>
</dbReference>
<dbReference type="InterPro" id="IPR015083">
    <property type="entry name" value="NorB/c/GfsB-D-like_docking"/>
</dbReference>
<dbReference type="Gene3D" id="3.40.366.10">
    <property type="entry name" value="Malonyl-Coenzyme A Acyl Carrier Protein, domain 2"/>
    <property type="match status" value="1"/>
</dbReference>
<dbReference type="Pfam" id="PF00109">
    <property type="entry name" value="ketoacyl-synt"/>
    <property type="match status" value="1"/>
</dbReference>
<keyword evidence="5" id="KW-0808">Transferase</keyword>
<dbReference type="InterPro" id="IPR057326">
    <property type="entry name" value="KR_dom"/>
</dbReference>
<evidence type="ECO:0000259" key="11">
    <source>
        <dbReference type="PROSITE" id="PS52004"/>
    </source>
</evidence>
<evidence type="ECO:0000256" key="4">
    <source>
        <dbReference type="ARBA" id="ARBA00022553"/>
    </source>
</evidence>
<evidence type="ECO:0000256" key="5">
    <source>
        <dbReference type="ARBA" id="ARBA00022679"/>
    </source>
</evidence>
<dbReference type="InterPro" id="IPR032821">
    <property type="entry name" value="PKS_assoc"/>
</dbReference>
<feature type="region of interest" description="N-terminal hotdog fold" evidence="9">
    <location>
        <begin position="921"/>
        <end position="1044"/>
    </location>
</feature>
<gene>
    <name evidence="13" type="ORF">EKH77_17535</name>
</gene>
<dbReference type="InterPro" id="IPR020841">
    <property type="entry name" value="PKS_Beta-ketoAc_synthase_dom"/>
</dbReference>
<dbReference type="CDD" id="cd00833">
    <property type="entry name" value="PKS"/>
    <property type="match status" value="1"/>
</dbReference>
<dbReference type="PROSITE" id="PS52004">
    <property type="entry name" value="KS3_2"/>
    <property type="match status" value="1"/>
</dbReference>
<keyword evidence="8" id="KW-0012">Acyltransferase</keyword>
<dbReference type="InterPro" id="IPR014043">
    <property type="entry name" value="Acyl_transferase_dom"/>
</dbReference>
<dbReference type="InterPro" id="IPR014030">
    <property type="entry name" value="Ketoacyl_synth_N"/>
</dbReference>
<feature type="active site" description="Proton donor; for dehydratase activity" evidence="9">
    <location>
        <position position="1116"/>
    </location>
</feature>
<keyword evidence="14" id="KW-1185">Reference proteome</keyword>
<dbReference type="InterPro" id="IPR055123">
    <property type="entry name" value="SpnB-like_Rossmann"/>
</dbReference>
<evidence type="ECO:0000256" key="2">
    <source>
        <dbReference type="ARBA" id="ARBA00004792"/>
    </source>
</evidence>
<dbReference type="SMART" id="SM00823">
    <property type="entry name" value="PKS_PP"/>
    <property type="match status" value="1"/>
</dbReference>
<comment type="pathway">
    <text evidence="2">Antibiotic biosynthesis.</text>
</comment>
<reference evidence="13 14" key="1">
    <citation type="submission" date="2018-12" db="EMBL/GenBank/DDBJ databases">
        <title>The whole draft genome of Streptomyce luteoverticillatus CGMCC 15060.</title>
        <authorList>
            <person name="Feng Z."/>
            <person name="Chen G."/>
            <person name="Zhang J."/>
            <person name="Zhu H."/>
            <person name="Yu X."/>
            <person name="Zhang W."/>
            <person name="Zhang X."/>
        </authorList>
    </citation>
    <scope>NUCLEOTIDE SEQUENCE [LARGE SCALE GENOMIC DNA]</scope>
    <source>
        <strain evidence="13 14">CGMCC 15060</strain>
    </source>
</reference>
<feature type="active site" description="Proton acceptor; for dehydratase activity" evidence="9">
    <location>
        <position position="953"/>
    </location>
</feature>
<dbReference type="Pfam" id="PF00550">
    <property type="entry name" value="PP-binding"/>
    <property type="match status" value="1"/>
</dbReference>
<dbReference type="Pfam" id="PF16197">
    <property type="entry name" value="KAsynt_C_assoc"/>
    <property type="match status" value="1"/>
</dbReference>
<dbReference type="CDD" id="cd08956">
    <property type="entry name" value="KR_3_FAS_SDR_x"/>
    <property type="match status" value="1"/>
</dbReference>
<dbReference type="InterPro" id="IPR050091">
    <property type="entry name" value="PKS_NRPS_Biosynth_Enz"/>
</dbReference>
<evidence type="ECO:0000256" key="6">
    <source>
        <dbReference type="ARBA" id="ARBA00023194"/>
    </source>
</evidence>
<dbReference type="Gene3D" id="1.10.1200.10">
    <property type="entry name" value="ACP-like"/>
    <property type="match status" value="1"/>
</dbReference>
<dbReference type="PANTHER" id="PTHR43775:SF51">
    <property type="entry name" value="INACTIVE PHENOLPHTHIOCEROL SYNTHESIS POLYKETIDE SYNTHASE TYPE I PKS1-RELATED"/>
    <property type="match status" value="1"/>
</dbReference>
<keyword evidence="6" id="KW-0045">Antibiotic biosynthesis</keyword>
<dbReference type="Pfam" id="PF08990">
    <property type="entry name" value="Docking"/>
    <property type="match status" value="1"/>
</dbReference>
<name>A0A3Q9G0K5_STRLT</name>
<dbReference type="InterPro" id="IPR020807">
    <property type="entry name" value="PKS_DH"/>
</dbReference>
<dbReference type="InterPro" id="IPR016039">
    <property type="entry name" value="Thiolase-like"/>
</dbReference>
<dbReference type="SUPFAM" id="SSF55048">
    <property type="entry name" value="Probable ACP-binding domain of malonyl-CoA ACP transacylase"/>
    <property type="match status" value="1"/>
</dbReference>
<keyword evidence="7" id="KW-0511">Multifunctional enzyme</keyword>
<evidence type="ECO:0000313" key="14">
    <source>
        <dbReference type="Proteomes" id="UP000267900"/>
    </source>
</evidence>
<dbReference type="Pfam" id="PF14765">
    <property type="entry name" value="PS-DH"/>
    <property type="match status" value="1"/>
</dbReference>
<evidence type="ECO:0000256" key="7">
    <source>
        <dbReference type="ARBA" id="ARBA00023268"/>
    </source>
</evidence>
<dbReference type="Pfam" id="PF02801">
    <property type="entry name" value="Ketoacyl-synt_C"/>
    <property type="match status" value="1"/>
</dbReference>
<dbReference type="SUPFAM" id="SSF53901">
    <property type="entry name" value="Thiolase-like"/>
    <property type="match status" value="1"/>
</dbReference>
<dbReference type="SUPFAM" id="SSF47336">
    <property type="entry name" value="ACP-like"/>
    <property type="match status" value="1"/>
</dbReference>
<dbReference type="InterPro" id="IPR014031">
    <property type="entry name" value="Ketoacyl_synth_C"/>
</dbReference>
<sequence>MTNQPSNEEKLVEYLKWVTADLKKARARLAELEAGTQEPVAIVGMACRFPGGVRSPEDLWRMVEGGVDGISPFPTDRGWDLERLYDPDPATPGTSYTREGGFLDGAAEFDAGFFGISPREAQAMDPQQRVLLETAWETFEQAGIDPAGLRGSQVGVFAGVIEQSYLGLDGPEEFEGYLLTSKLNSVASGRIAYTFGFEGPALSVDTACSSSLVALHLAVQSVRQGESTLALAGGSTITATPGGFVDFSRQSGLAPDGRIKSFSATADGTSWSEGVGLVLVEKLSDARKNGHKVLAVIRGSAVNQDGASNGLTAPNGPSQERVIRQALANARLSTADVDVVEAHGTGTRLGDPIEAQALLATYGQDRPEGRPLYLGSLKSNIGHTVAAAGVGGVIKMIQAMEHGTLPRTLHVDEPTPMVDWESGAVELLTEARPWPEADRPRRAAVSAFGVSGTNAHLILEQAPAEETAATEPVVPPVLPWLLSAKSAEALREQARRLLAASSSNSPLDVAYSLATTRSALEQRAVVTGADAEGLRAGLAALAEGEQSPNVVQGARGKGKTGVLFTGQGAQHPGMGQELYAAYPAFAAAFDAVAAVLDPLLERPVREVIASGEGLDDTGYTQPALFAVEVALYRLVESWGLRPDYLAGHSIGEIAAAHVAGVLSLEDAAKLVAARGRLMQELPAGGAMIAVQATEEEVLPLLAGREDEVTVAAVNGPAAVVIAGDADAAEEIAARLKEQGRKTKRLTVSHAFHSPHMQPMLPLFRKVAEGLTYHPPTIPVVSGLTGTLATTEELTSPDYWVRHVREAVRFADAVRALAAHGVTTFVEAGPGGVLTALVQDTVEPGAAVALLRRGRPEPAALVEGLGRLHNHGVAVDWRAFFEGTGARRVDLPTYAFQHQRFWVESAARAADAAGLGLSVAGHPLLGAALPVAGADEALFAGRISLRTHCWLGEHRVLGTAVVPSAALAELAVRAGDELGASVLADFALDAPLAVPDKGEVQLQAHVGPADAEGRRTVTVHARPDGLDVPWTRHAHGTLSATGSVDEPFELTSWPPQGAEELAPEEVYERLAAAGLTYGPAFRGLAAAWRQGEETFAEVRLPEGTDLDGFALHPALLDAALHAAAPAGTIADRWQGVRLYATGATALRVQVTPAADGVLSLRLADLSGRPVASVEALRTGPVTAAAVTGALARPHDALFRMDWTPVGLPARDVAPAYAVLDPDGFADVAAVATAVAAGTRYDTVLLPLTAEPTDDLPASVHATALRVLGLVQEWLAEERLAETPLTVVTTGAMATTAGEDVTDLAAATVWGLLRSAQSEHAGRFVLLDADAADTDHALLASAATTGEPQLALRGDELRVPRLSRTTPVVGNRPAGRDGWAQPDHRAAPANATLDPHGTVLITGGTGSLGALFAKHLVREHGVRHLLLSSRRGAASPGVEALTAELKTLGAEAVTVAACDVTDRTAVAGLLAGIPAEHPLTAVIHTAGVLDDGLITSLTPERLAAVLRPKVDAAWHLHELTKDMANLAAFVLFSSIAGIVGGPGQSNYAAANVFLDALAEHRRANGLPATSLAWGLWEQEAGMSGHLDDTDLKRIARSGFRPVTAVQGTALLDTALELGDAALVATPLDLTPLRAQPAQAPTVLGALVRTPARRVARNSDAVDGSLAERLAGLDADGRRQAVLELVVAEIAGVLGHSGGTGIDTAQPFPSLGFDSLTSVELRNRLGAATGVKLPATVVFDHPTPDGLAAFLLTEALAAGADGAGDTAAAGTVDFAAEIVLAEDVRPADEVVRVVADPKEILLTGATGFLGAFLLRDLMRSTTGRIHCLVRGTDEATALARLRANMEYYRVWDEVDPARLAIVLGDLAEPGLGLAPETFDALAREVDVVYHNGARVHWLHPYTSLKASNVLGTEEVLRLAARHRTVPVHYVSTVGVFDGVREEGVPLKVTDPTGPAEALPSGYLQSKWVAEQLIGVARDRGLPVSVYRVDVISGDQENGACQTADFVWLSLKGLLQAGSVPTTSGGRFHLLPVDYVSAAILGISRQEKSAGGTFHLFNQSSLSLGTCVAYLRDLGYPLGERGWDEWSESVRTDRDNALYPLLHAFEMMTSDTDAFYPPIGTEETEAALEGSGIVCPELTRELFEKYVGFFVEEGHFPPVPVG</sequence>
<evidence type="ECO:0000259" key="10">
    <source>
        <dbReference type="PROSITE" id="PS50075"/>
    </source>
</evidence>
<dbReference type="Pfam" id="PF21089">
    <property type="entry name" value="PKS_DH_N"/>
    <property type="match status" value="1"/>
</dbReference>
<dbReference type="GO" id="GO:0006633">
    <property type="term" value="P:fatty acid biosynthetic process"/>
    <property type="evidence" value="ECO:0007669"/>
    <property type="project" value="InterPro"/>
</dbReference>
<evidence type="ECO:0000259" key="12">
    <source>
        <dbReference type="PROSITE" id="PS52019"/>
    </source>
</evidence>
<dbReference type="PANTHER" id="PTHR43775">
    <property type="entry name" value="FATTY ACID SYNTHASE"/>
    <property type="match status" value="1"/>
</dbReference>
<dbReference type="Gene3D" id="3.10.129.110">
    <property type="entry name" value="Polyketide synthase dehydratase"/>
    <property type="match status" value="1"/>
</dbReference>
<dbReference type="InterPro" id="IPR006162">
    <property type="entry name" value="Ppantetheine_attach_site"/>
</dbReference>
<feature type="domain" description="PKS/mFAS DH" evidence="12">
    <location>
        <begin position="921"/>
        <end position="1199"/>
    </location>
</feature>
<dbReference type="Pfam" id="PF07993">
    <property type="entry name" value="NAD_binding_4"/>
    <property type="match status" value="1"/>
</dbReference>
<dbReference type="InterPro" id="IPR042104">
    <property type="entry name" value="PKS_dehydratase_sf"/>
</dbReference>
<organism evidence="13 14">
    <name type="scientific">Streptomyces luteoverticillatus</name>
    <name type="common">Streptoverticillium luteoverticillatus</name>
    <dbReference type="NCBI Taxonomy" id="66425"/>
    <lineage>
        <taxon>Bacteria</taxon>
        <taxon>Bacillati</taxon>
        <taxon>Actinomycetota</taxon>
        <taxon>Actinomycetes</taxon>
        <taxon>Kitasatosporales</taxon>
        <taxon>Streptomycetaceae</taxon>
        <taxon>Streptomyces</taxon>
    </lineage>
</organism>
<dbReference type="SUPFAM" id="SSF52151">
    <property type="entry name" value="FabD/lysophospholipase-like"/>
    <property type="match status" value="1"/>
</dbReference>
<dbReference type="SMART" id="SM00825">
    <property type="entry name" value="PKS_KS"/>
    <property type="match status" value="1"/>
</dbReference>
<dbReference type="GO" id="GO:0004315">
    <property type="term" value="F:3-oxoacyl-[acyl-carrier-protein] synthase activity"/>
    <property type="evidence" value="ECO:0007669"/>
    <property type="project" value="InterPro"/>
</dbReference>
<dbReference type="InterPro" id="IPR009081">
    <property type="entry name" value="PP-bd_ACP"/>
</dbReference>
<dbReference type="Pfam" id="PF08659">
    <property type="entry name" value="KR"/>
    <property type="match status" value="1"/>
</dbReference>
<dbReference type="GO" id="GO:0031177">
    <property type="term" value="F:phosphopantetheine binding"/>
    <property type="evidence" value="ECO:0007669"/>
    <property type="project" value="InterPro"/>
</dbReference>
<dbReference type="Gene3D" id="3.40.50.720">
    <property type="entry name" value="NAD(P)-binding Rossmann-like Domain"/>
    <property type="match status" value="2"/>
</dbReference>
<dbReference type="FunFam" id="1.10.1200.10:FF:000007">
    <property type="entry name" value="Probable polyketide synthase pks17"/>
    <property type="match status" value="1"/>
</dbReference>
<dbReference type="SMART" id="SM00827">
    <property type="entry name" value="PKS_AT"/>
    <property type="match status" value="1"/>
</dbReference>
<evidence type="ECO:0000256" key="1">
    <source>
        <dbReference type="ARBA" id="ARBA00001957"/>
    </source>
</evidence>
<feature type="domain" description="Ketosynthase family 3 (KS3)" evidence="11">
    <location>
        <begin position="37"/>
        <end position="461"/>
    </location>
</feature>
<feature type="region of interest" description="C-terminal hotdog fold" evidence="9">
    <location>
        <begin position="1057"/>
        <end position="1199"/>
    </location>
</feature>
<accession>A0A3Q9G0K5</accession>
<dbReference type="NCBIfam" id="TIGR01746">
    <property type="entry name" value="Thioester-redct"/>
    <property type="match status" value="1"/>
</dbReference>
<evidence type="ECO:0000256" key="3">
    <source>
        <dbReference type="ARBA" id="ARBA00022450"/>
    </source>
</evidence>
<dbReference type="PROSITE" id="PS50075">
    <property type="entry name" value="CARRIER"/>
    <property type="match status" value="1"/>
</dbReference>
<dbReference type="SMART" id="SM01294">
    <property type="entry name" value="PKS_PP_betabranch"/>
    <property type="match status" value="1"/>
</dbReference>
<dbReference type="InterPro" id="IPR049900">
    <property type="entry name" value="PKS_mFAS_DH"/>
</dbReference>
<dbReference type="OrthoDB" id="9778690at2"/>
<protein>
    <submittedName>
        <fullName evidence="13">SDR family NAD(P)-dependent oxidoreductase</fullName>
    </submittedName>
</protein>
<evidence type="ECO:0000313" key="13">
    <source>
        <dbReference type="EMBL" id="AZQ72783.1"/>
    </source>
</evidence>
<dbReference type="InterPro" id="IPR013120">
    <property type="entry name" value="FAR_NAD-bd"/>
</dbReference>
<dbReference type="Pfam" id="PF00698">
    <property type="entry name" value="Acyl_transf_1"/>
    <property type="match status" value="1"/>
</dbReference>
<dbReference type="GO" id="GO:0004312">
    <property type="term" value="F:fatty acid synthase activity"/>
    <property type="evidence" value="ECO:0007669"/>
    <property type="project" value="TreeGrafter"/>
</dbReference>
<dbReference type="Gene3D" id="3.30.70.3290">
    <property type="match status" value="1"/>
</dbReference>
<dbReference type="GO" id="GO:0033068">
    <property type="term" value="P:macrolide biosynthetic process"/>
    <property type="evidence" value="ECO:0007669"/>
    <property type="project" value="UniProtKB-ARBA"/>
</dbReference>
<evidence type="ECO:0000256" key="8">
    <source>
        <dbReference type="ARBA" id="ARBA00023315"/>
    </source>
</evidence>
<proteinExistence type="predicted"/>
<dbReference type="CDD" id="cd05235">
    <property type="entry name" value="SDR_e1"/>
    <property type="match status" value="1"/>
</dbReference>
<comment type="cofactor">
    <cofactor evidence="1">
        <name>pantetheine 4'-phosphate</name>
        <dbReference type="ChEBI" id="CHEBI:47942"/>
    </cofactor>
</comment>
<dbReference type="InterPro" id="IPR036736">
    <property type="entry name" value="ACP-like_sf"/>
</dbReference>
<dbReference type="SUPFAM" id="SSF51735">
    <property type="entry name" value="NAD(P)-binding Rossmann-fold domains"/>
    <property type="match status" value="3"/>
</dbReference>
<dbReference type="Gene3D" id="3.40.47.10">
    <property type="match status" value="1"/>
</dbReference>
<dbReference type="InterPro" id="IPR049551">
    <property type="entry name" value="PKS_DH_C"/>
</dbReference>
<dbReference type="FunFam" id="3.40.47.10:FF:000019">
    <property type="entry name" value="Polyketide synthase type I"/>
    <property type="match status" value="1"/>
</dbReference>
<dbReference type="PROSITE" id="PS52019">
    <property type="entry name" value="PKS_MFAS_DH"/>
    <property type="match status" value="1"/>
</dbReference>
<keyword evidence="4" id="KW-0597">Phosphoprotein</keyword>
<dbReference type="InterPro" id="IPR018201">
    <property type="entry name" value="Ketoacyl_synth_AS"/>
</dbReference>